<evidence type="ECO:0000313" key="1">
    <source>
        <dbReference type="EMBL" id="CAG8803331.1"/>
    </source>
</evidence>
<gene>
    <name evidence="1" type="ORF">GMARGA_LOCUS23625</name>
</gene>
<accession>A0ABN7VWV5</accession>
<reference evidence="1 2" key="1">
    <citation type="submission" date="2021-06" db="EMBL/GenBank/DDBJ databases">
        <authorList>
            <person name="Kallberg Y."/>
            <person name="Tangrot J."/>
            <person name="Rosling A."/>
        </authorList>
    </citation>
    <scope>NUCLEOTIDE SEQUENCE [LARGE SCALE GENOMIC DNA]</scope>
    <source>
        <strain evidence="1 2">120-4 pot B 10/14</strain>
    </source>
</reference>
<dbReference type="Proteomes" id="UP000789901">
    <property type="component" value="Unassembled WGS sequence"/>
</dbReference>
<protein>
    <submittedName>
        <fullName evidence="1">3682_t:CDS:1</fullName>
    </submittedName>
</protein>
<name>A0ABN7VWV5_GIGMA</name>
<keyword evidence="2" id="KW-1185">Reference proteome</keyword>
<proteinExistence type="predicted"/>
<comment type="caution">
    <text evidence="1">The sequence shown here is derived from an EMBL/GenBank/DDBJ whole genome shotgun (WGS) entry which is preliminary data.</text>
</comment>
<feature type="non-terminal residue" evidence="1">
    <location>
        <position position="106"/>
    </location>
</feature>
<evidence type="ECO:0000313" key="2">
    <source>
        <dbReference type="Proteomes" id="UP000789901"/>
    </source>
</evidence>
<sequence length="106" mass="12292">MSTIFDKEKEDNIVDLDEELDNQPQNTDNLVEKIKINLHKALNHYWNAPLNHLLITMLLEPCCKSIAKLNNWKLENIKEKFPVLSSLDANIWPCQPPQHPVSAYSQ</sequence>
<dbReference type="EMBL" id="CAJVQB010024097">
    <property type="protein sequence ID" value="CAG8803331.1"/>
    <property type="molecule type" value="Genomic_DNA"/>
</dbReference>
<organism evidence="1 2">
    <name type="scientific">Gigaspora margarita</name>
    <dbReference type="NCBI Taxonomy" id="4874"/>
    <lineage>
        <taxon>Eukaryota</taxon>
        <taxon>Fungi</taxon>
        <taxon>Fungi incertae sedis</taxon>
        <taxon>Mucoromycota</taxon>
        <taxon>Glomeromycotina</taxon>
        <taxon>Glomeromycetes</taxon>
        <taxon>Diversisporales</taxon>
        <taxon>Gigasporaceae</taxon>
        <taxon>Gigaspora</taxon>
    </lineage>
</organism>